<dbReference type="Gramene" id="AET5Gv20515200.2">
    <property type="protein sequence ID" value="AET5Gv20515200.2"/>
    <property type="gene ID" value="AET5Gv20515200"/>
</dbReference>
<evidence type="ECO:0000256" key="2">
    <source>
        <dbReference type="ARBA" id="ARBA00010782"/>
    </source>
</evidence>
<evidence type="ECO:0000256" key="3">
    <source>
        <dbReference type="ARBA" id="ARBA00023242"/>
    </source>
</evidence>
<dbReference type="GO" id="GO:0019843">
    <property type="term" value="F:rRNA binding"/>
    <property type="evidence" value="ECO:0007669"/>
    <property type="project" value="UniProtKB-UniRule"/>
</dbReference>
<keyword evidence="8" id="KW-1185">Reference proteome</keyword>
<evidence type="ECO:0000313" key="8">
    <source>
        <dbReference type="Proteomes" id="UP000015105"/>
    </source>
</evidence>
<dbReference type="InterPro" id="IPR039770">
    <property type="entry name" value="Rpf2"/>
</dbReference>
<evidence type="ECO:0000256" key="1">
    <source>
        <dbReference type="ARBA" id="ARBA00004604"/>
    </source>
</evidence>
<name>A0A453KU30_AEGTS</name>
<reference evidence="8" key="1">
    <citation type="journal article" date="2014" name="Science">
        <title>Ancient hybridizations among the ancestral genomes of bread wheat.</title>
        <authorList>
            <consortium name="International Wheat Genome Sequencing Consortium,"/>
            <person name="Marcussen T."/>
            <person name="Sandve S.R."/>
            <person name="Heier L."/>
            <person name="Spannagl M."/>
            <person name="Pfeifer M."/>
            <person name="Jakobsen K.S."/>
            <person name="Wulff B.B."/>
            <person name="Steuernagel B."/>
            <person name="Mayer K.F."/>
            <person name="Olsen O.A."/>
        </authorList>
    </citation>
    <scope>NUCLEOTIDE SEQUENCE [LARGE SCALE GENOMIC DNA]</scope>
    <source>
        <strain evidence="8">cv. AL8/78</strain>
    </source>
</reference>
<dbReference type="Proteomes" id="UP000015105">
    <property type="component" value="Chromosome 5D"/>
</dbReference>
<reference evidence="7" key="5">
    <citation type="journal article" date="2021" name="G3 (Bethesda)">
        <title>Aegilops tauschii genome assembly Aet v5.0 features greater sequence contiguity and improved annotation.</title>
        <authorList>
            <person name="Wang L."/>
            <person name="Zhu T."/>
            <person name="Rodriguez J.C."/>
            <person name="Deal K.R."/>
            <person name="Dubcovsky J."/>
            <person name="McGuire P.E."/>
            <person name="Lux T."/>
            <person name="Spannagl M."/>
            <person name="Mayer K.F.X."/>
            <person name="Baldrich P."/>
            <person name="Meyers B.C."/>
            <person name="Huo N."/>
            <person name="Gu Y.Q."/>
            <person name="Zhou H."/>
            <person name="Devos K.M."/>
            <person name="Bennetzen J.L."/>
            <person name="Unver T."/>
            <person name="Budak H."/>
            <person name="Gulick P.J."/>
            <person name="Galiba G."/>
            <person name="Kalapos B."/>
            <person name="Nelson D.R."/>
            <person name="Li P."/>
            <person name="You F.M."/>
            <person name="Luo M.C."/>
            <person name="Dvorak J."/>
        </authorList>
    </citation>
    <scope>NUCLEOTIDE SEQUENCE [LARGE SCALE GENOMIC DNA]</scope>
    <source>
        <strain evidence="7">cv. AL8/78</strain>
    </source>
</reference>
<dbReference type="PANTHER" id="PTHR12728">
    <property type="entry name" value="BRIX DOMAIN CONTAINING PROTEIN"/>
    <property type="match status" value="1"/>
</dbReference>
<feature type="region of interest" description="Disordered" evidence="5">
    <location>
        <begin position="307"/>
        <end position="329"/>
    </location>
</feature>
<dbReference type="SMART" id="SM00879">
    <property type="entry name" value="Brix"/>
    <property type="match status" value="1"/>
</dbReference>
<keyword evidence="3 4" id="KW-0539">Nucleus</keyword>
<dbReference type="GO" id="GO:0000027">
    <property type="term" value="P:ribosomal large subunit assembly"/>
    <property type="evidence" value="ECO:0007669"/>
    <property type="project" value="InterPro"/>
</dbReference>
<dbReference type="EnsemblPlants" id="AET5Gv20515200.2">
    <property type="protein sequence ID" value="AET5Gv20515200.2"/>
    <property type="gene ID" value="AET5Gv20515200"/>
</dbReference>
<protein>
    <recommendedName>
        <fullName evidence="4">Ribosome production factor 2 homolog</fullName>
    </recommendedName>
    <alternativeName>
        <fullName evidence="4">Ribosome biogenesis protein RPF2 homolog</fullName>
    </alternativeName>
</protein>
<sequence length="376" mass="41882">TTPENPQTNERPSAPLPSSLATGGGGRTRPPDGGRASRCFPSFARGVNPSLEASVPFPRGLSKMSKMAIRVPKSMRAKRELLKHAPKLVENGKKMLILHGTKTSAVLNSVLADLFHLKRDHAVKYTKKNDSIRPFESGGETSLEFFSLKSDCSLLVYGSHSKKRPNNLVLGRTYDHHIYDLVEVGVENYKSIESYAYDKKLAPKLGTKPFFAFIGEHFESVEGLKHLKEMLLDHFKGEVVENLNLAGVDRIFVCTAISPTTVYMMHCALRLKRSGTSIPRMELVEVGPSVDLVLRRHRQAAESLQKEAMKAPGHAKKVKNVTNNPVEGKQGRIYIPDQEVSKLTVTSNIKGLKRERRDAKKNKEHSKKQKVAENPE</sequence>
<feature type="compositionally biased region" description="Basic residues" evidence="5">
    <location>
        <begin position="351"/>
        <end position="369"/>
    </location>
</feature>
<comment type="similarity">
    <text evidence="2 4">Belongs to the RPF2 family.</text>
</comment>
<reference evidence="7" key="3">
    <citation type="journal article" date="2017" name="Nature">
        <title>Genome sequence of the progenitor of the wheat D genome Aegilops tauschii.</title>
        <authorList>
            <person name="Luo M.C."/>
            <person name="Gu Y.Q."/>
            <person name="Puiu D."/>
            <person name="Wang H."/>
            <person name="Twardziok S.O."/>
            <person name="Deal K.R."/>
            <person name="Huo N."/>
            <person name="Zhu T."/>
            <person name="Wang L."/>
            <person name="Wang Y."/>
            <person name="McGuire P.E."/>
            <person name="Liu S."/>
            <person name="Long H."/>
            <person name="Ramasamy R.K."/>
            <person name="Rodriguez J.C."/>
            <person name="Van S.L."/>
            <person name="Yuan L."/>
            <person name="Wang Z."/>
            <person name="Xia Z."/>
            <person name="Xiao L."/>
            <person name="Anderson O.D."/>
            <person name="Ouyang S."/>
            <person name="Liang Y."/>
            <person name="Zimin A.V."/>
            <person name="Pertea G."/>
            <person name="Qi P."/>
            <person name="Bennetzen J.L."/>
            <person name="Dai X."/>
            <person name="Dawson M.W."/>
            <person name="Muller H.G."/>
            <person name="Kugler K."/>
            <person name="Rivarola-Duarte L."/>
            <person name="Spannagl M."/>
            <person name="Mayer K.F.X."/>
            <person name="Lu F.H."/>
            <person name="Bevan M.W."/>
            <person name="Leroy P."/>
            <person name="Li P."/>
            <person name="You F.M."/>
            <person name="Sun Q."/>
            <person name="Liu Z."/>
            <person name="Lyons E."/>
            <person name="Wicker T."/>
            <person name="Salzberg S.L."/>
            <person name="Devos K.M."/>
            <person name="Dvorak J."/>
        </authorList>
    </citation>
    <scope>NUCLEOTIDE SEQUENCE [LARGE SCALE GENOMIC DNA]</scope>
    <source>
        <strain evidence="7">cv. AL8/78</strain>
    </source>
</reference>
<feature type="region of interest" description="Disordered" evidence="5">
    <location>
        <begin position="1"/>
        <end position="37"/>
    </location>
</feature>
<evidence type="ECO:0000313" key="7">
    <source>
        <dbReference type="EnsemblPlants" id="AET5Gv20515200.2"/>
    </source>
</evidence>
<evidence type="ECO:0000259" key="6">
    <source>
        <dbReference type="PROSITE" id="PS50833"/>
    </source>
</evidence>
<reference evidence="8" key="2">
    <citation type="journal article" date="2017" name="Nat. Plants">
        <title>The Aegilops tauschii genome reveals multiple impacts of transposons.</title>
        <authorList>
            <person name="Zhao G."/>
            <person name="Zou C."/>
            <person name="Li K."/>
            <person name="Wang K."/>
            <person name="Li T."/>
            <person name="Gao L."/>
            <person name="Zhang X."/>
            <person name="Wang H."/>
            <person name="Yang Z."/>
            <person name="Liu X."/>
            <person name="Jiang W."/>
            <person name="Mao L."/>
            <person name="Kong X."/>
            <person name="Jiao Y."/>
            <person name="Jia J."/>
        </authorList>
    </citation>
    <scope>NUCLEOTIDE SEQUENCE [LARGE SCALE GENOMIC DNA]</scope>
    <source>
        <strain evidence="8">cv. AL8/78</strain>
    </source>
</reference>
<feature type="compositionally biased region" description="Polar residues" evidence="5">
    <location>
        <begin position="1"/>
        <end position="11"/>
    </location>
</feature>
<dbReference type="PANTHER" id="PTHR12728:SF0">
    <property type="entry name" value="RIBOSOME PRODUCTION FACTOR 2 HOMOLOG"/>
    <property type="match status" value="1"/>
</dbReference>
<organism evidence="7 8">
    <name type="scientific">Aegilops tauschii subsp. strangulata</name>
    <name type="common">Goatgrass</name>
    <dbReference type="NCBI Taxonomy" id="200361"/>
    <lineage>
        <taxon>Eukaryota</taxon>
        <taxon>Viridiplantae</taxon>
        <taxon>Streptophyta</taxon>
        <taxon>Embryophyta</taxon>
        <taxon>Tracheophyta</taxon>
        <taxon>Spermatophyta</taxon>
        <taxon>Magnoliopsida</taxon>
        <taxon>Liliopsida</taxon>
        <taxon>Poales</taxon>
        <taxon>Poaceae</taxon>
        <taxon>BOP clade</taxon>
        <taxon>Pooideae</taxon>
        <taxon>Triticodae</taxon>
        <taxon>Triticeae</taxon>
        <taxon>Triticinae</taxon>
        <taxon>Aegilops</taxon>
    </lineage>
</organism>
<dbReference type="Pfam" id="PF04427">
    <property type="entry name" value="Brix"/>
    <property type="match status" value="1"/>
</dbReference>
<dbReference type="AlphaFoldDB" id="A0A453KU30"/>
<feature type="domain" description="Brix" evidence="6">
    <location>
        <begin position="93"/>
        <end position="303"/>
    </location>
</feature>
<dbReference type="GO" id="GO:0000463">
    <property type="term" value="P:maturation of LSU-rRNA from tricistronic rRNA transcript (SSU-rRNA, 5.8S rRNA, LSU-rRNA)"/>
    <property type="evidence" value="ECO:0007669"/>
    <property type="project" value="TreeGrafter"/>
</dbReference>
<dbReference type="InterPro" id="IPR007109">
    <property type="entry name" value="Brix"/>
</dbReference>
<dbReference type="STRING" id="200361.A0A453KU30"/>
<feature type="region of interest" description="Disordered" evidence="5">
    <location>
        <begin position="346"/>
        <end position="376"/>
    </location>
</feature>
<dbReference type="PROSITE" id="PS50833">
    <property type="entry name" value="BRIX"/>
    <property type="match status" value="1"/>
</dbReference>
<dbReference type="GO" id="GO:0005730">
    <property type="term" value="C:nucleolus"/>
    <property type="evidence" value="ECO:0007669"/>
    <property type="project" value="UniProtKB-SubCell"/>
</dbReference>
<evidence type="ECO:0000256" key="5">
    <source>
        <dbReference type="SAM" id="MobiDB-lite"/>
    </source>
</evidence>
<comment type="subcellular location">
    <subcellularLocation>
        <location evidence="1 4">Nucleus</location>
        <location evidence="1 4">Nucleolus</location>
    </subcellularLocation>
</comment>
<evidence type="ECO:0000256" key="4">
    <source>
        <dbReference type="RuleBase" id="RU367086"/>
    </source>
</evidence>
<accession>A0A453KU30</accession>
<reference evidence="7" key="4">
    <citation type="submission" date="2019-03" db="UniProtKB">
        <authorList>
            <consortium name="EnsemblPlants"/>
        </authorList>
    </citation>
    <scope>IDENTIFICATION</scope>
</reference>
<proteinExistence type="inferred from homology"/>